<reference evidence="2 3" key="1">
    <citation type="journal article" date="2017" name="BMC Genomics">
        <title>Whole-genome assembly of Babesia ovata and comparative genomics between closely related pathogens.</title>
        <authorList>
            <person name="Yamagishi J."/>
            <person name="Asada M."/>
            <person name="Hakimi H."/>
            <person name="Tanaka T.Q."/>
            <person name="Sugimoto C."/>
            <person name="Kawazu S."/>
        </authorList>
    </citation>
    <scope>NUCLEOTIDE SEQUENCE [LARGE SCALE GENOMIC DNA]</scope>
    <source>
        <strain evidence="2 3">Miyake</strain>
    </source>
</reference>
<sequence length="860" mass="94054">MTSPTRCFVISLLPLSPCRHSPNALLHPSFQWIEAADAAVKAAKVKAEQVHGRLDHSDKNNTTIDQGVKQINEAKGKVSQVDGQLKSIHTDLGNWKNAASGVLGTAVMKAGEVHKALDPNTGTAQLKQQIDKIHTSNEAIKEANEDLKSQVDSLSNWISTAEEIRHSAAEKATEAYDKLQVHEKLSRNVKKIVEANKAIKDLHEKLSDVDSQLTNWNQQASKVLAGAIDKATDVYENLYPEKNGGGTNGHVGKKLGDIEDNNAAIKQANEQLKEHVTSLEHWKTAAEKIVQAGQKKCEEILKKVDKTSNGNKNVDIHKQADALRKKAESLLDAYKEAYQKFTLLPGQVQAAVEDLEKGMKDDLQTIRDRIVSKMKDHVGSMLGEIKQKVEKIKGKTGSIANSGQWENNTPGSGLAGISTKVQHYFNAFSEEWPFGQIVGGWIDDILQHNGVVKKLLGWQSRQAQTLEEELKNSGLGGSIKEPLKEQIKAAVEVFKSRQSAAVGIKGKISQVKEACKLFAKRLDEKLKEEFQSGVLAMVSEAKEAMKKVDDKEPSKQSHLKGIIQKAKCTCSYGNCSSGNCLECTDPKCILTQAVATTLLAVSSVGRQVGKELHSVFLSPENGNIASFLDAAKAATDKLDGDLKNAADTALGTGSASPSQGQGPNNILQSVQGIERKVKEGMKDNSRDGNINVNEVMTSYKEKKDKAATNSDGKYQMLLADIPQAMQPFTTEAKLKDPKGVAAQKGEVQEHLSTIEKELQEIAERVDSSKKKTLPQPTDQDGIKQRLEDLTQMLKEQESVDLKDKGLIVESVKGLDAIRQAINNLQSNPFTKQPKAIGEAVDQIKQQLGQLRKQLKKDKDD</sequence>
<organism evidence="2 3">
    <name type="scientific">Babesia ovata</name>
    <dbReference type="NCBI Taxonomy" id="189622"/>
    <lineage>
        <taxon>Eukaryota</taxon>
        <taxon>Sar</taxon>
        <taxon>Alveolata</taxon>
        <taxon>Apicomplexa</taxon>
        <taxon>Aconoidasida</taxon>
        <taxon>Piroplasmida</taxon>
        <taxon>Babesiidae</taxon>
        <taxon>Babesia</taxon>
    </lineage>
</organism>
<evidence type="ECO:0000313" key="3">
    <source>
        <dbReference type="Proteomes" id="UP000236319"/>
    </source>
</evidence>
<comment type="caution">
    <text evidence="2">The sequence shown here is derived from an EMBL/GenBank/DDBJ whole genome shotgun (WGS) entry which is preliminary data.</text>
</comment>
<keyword evidence="1" id="KW-0175">Coiled coil</keyword>
<dbReference type="InterPro" id="IPR018247">
    <property type="entry name" value="EF_Hand_1_Ca_BS"/>
</dbReference>
<dbReference type="AlphaFoldDB" id="A0A2H6KJU3"/>
<dbReference type="VEuPathDB" id="PiroplasmaDB:BOVATA_047570"/>
<name>A0A2H6KJU3_9APIC</name>
<keyword evidence="3" id="KW-1185">Reference proteome</keyword>
<accession>A0A2H6KJU3</accession>
<evidence type="ECO:0000313" key="2">
    <source>
        <dbReference type="EMBL" id="GBE63264.1"/>
    </source>
</evidence>
<dbReference type="PANTHER" id="PTHR32114">
    <property type="entry name" value="ABC TRANSPORTER ABCH.3"/>
    <property type="match status" value="1"/>
</dbReference>
<dbReference type="Proteomes" id="UP000236319">
    <property type="component" value="Unassembled WGS sequence"/>
</dbReference>
<evidence type="ECO:0000256" key="1">
    <source>
        <dbReference type="SAM" id="Coils"/>
    </source>
</evidence>
<dbReference type="GeneID" id="39877034"/>
<proteinExistence type="predicted"/>
<dbReference type="EMBL" id="BDSA01000027">
    <property type="protein sequence ID" value="GBE63264.1"/>
    <property type="molecule type" value="Genomic_DNA"/>
</dbReference>
<dbReference type="RefSeq" id="XP_028869507.1">
    <property type="nucleotide sequence ID" value="XM_029013674.1"/>
</dbReference>
<protein>
    <submittedName>
        <fullName evidence="2">Extracellular matrix-binding ebh, putative</fullName>
    </submittedName>
</protein>
<feature type="coiled-coil region" evidence="1">
    <location>
        <begin position="744"/>
        <end position="799"/>
    </location>
</feature>
<dbReference type="PANTHER" id="PTHR32114:SF2">
    <property type="entry name" value="ABC TRANSPORTER ABCH.3"/>
    <property type="match status" value="1"/>
</dbReference>
<dbReference type="PROSITE" id="PS00018">
    <property type="entry name" value="EF_HAND_1"/>
    <property type="match status" value="1"/>
</dbReference>
<gene>
    <name evidence="2" type="ORF">BOVATA_047570</name>
</gene>
<feature type="coiled-coil region" evidence="1">
    <location>
        <begin position="192"/>
        <end position="219"/>
    </location>
</feature>